<evidence type="ECO:0000256" key="1">
    <source>
        <dbReference type="ARBA" id="ARBA00023015"/>
    </source>
</evidence>
<feature type="domain" description="HTH iclR-type" evidence="4">
    <location>
        <begin position="10"/>
        <end position="72"/>
    </location>
</feature>
<evidence type="ECO:0000256" key="3">
    <source>
        <dbReference type="ARBA" id="ARBA00023163"/>
    </source>
</evidence>
<keyword evidence="1" id="KW-0805">Transcription regulation</keyword>
<dbReference type="Gene3D" id="3.30.450.40">
    <property type="match status" value="1"/>
</dbReference>
<gene>
    <name evidence="6" type="ORF">ACFFJ8_16960</name>
</gene>
<dbReference type="InterPro" id="IPR005471">
    <property type="entry name" value="Tscrpt_reg_IclR_N"/>
</dbReference>
<evidence type="ECO:0000256" key="2">
    <source>
        <dbReference type="ARBA" id="ARBA00023125"/>
    </source>
</evidence>
<dbReference type="Proteomes" id="UP001589818">
    <property type="component" value="Unassembled WGS sequence"/>
</dbReference>
<feature type="domain" description="IclR-ED" evidence="5">
    <location>
        <begin position="73"/>
        <end position="256"/>
    </location>
</feature>
<dbReference type="SUPFAM" id="SSF55781">
    <property type="entry name" value="GAF domain-like"/>
    <property type="match status" value="1"/>
</dbReference>
<evidence type="ECO:0000259" key="5">
    <source>
        <dbReference type="PROSITE" id="PS51078"/>
    </source>
</evidence>
<keyword evidence="7" id="KW-1185">Reference proteome</keyword>
<dbReference type="SMART" id="SM00346">
    <property type="entry name" value="HTH_ICLR"/>
    <property type="match status" value="1"/>
</dbReference>
<keyword evidence="3" id="KW-0804">Transcription</keyword>
<dbReference type="SUPFAM" id="SSF46785">
    <property type="entry name" value="Winged helix' DNA-binding domain"/>
    <property type="match status" value="1"/>
</dbReference>
<dbReference type="InterPro" id="IPR036388">
    <property type="entry name" value="WH-like_DNA-bd_sf"/>
</dbReference>
<keyword evidence="2" id="KW-0238">DNA-binding</keyword>
<dbReference type="EMBL" id="JBHLVF010000028">
    <property type="protein sequence ID" value="MFC0393059.1"/>
    <property type="molecule type" value="Genomic_DNA"/>
</dbReference>
<proteinExistence type="predicted"/>
<dbReference type="PROSITE" id="PS51077">
    <property type="entry name" value="HTH_ICLR"/>
    <property type="match status" value="1"/>
</dbReference>
<evidence type="ECO:0000313" key="7">
    <source>
        <dbReference type="Proteomes" id="UP001589818"/>
    </source>
</evidence>
<dbReference type="Gene3D" id="1.10.10.10">
    <property type="entry name" value="Winged helix-like DNA-binding domain superfamily/Winged helix DNA-binding domain"/>
    <property type="match status" value="1"/>
</dbReference>
<accession>A0ABV6JC78</accession>
<dbReference type="Pfam" id="PF09339">
    <property type="entry name" value="HTH_IclR"/>
    <property type="match status" value="1"/>
</dbReference>
<evidence type="ECO:0000313" key="6">
    <source>
        <dbReference type="EMBL" id="MFC0393059.1"/>
    </source>
</evidence>
<dbReference type="PROSITE" id="PS51078">
    <property type="entry name" value="ICLR_ED"/>
    <property type="match status" value="1"/>
</dbReference>
<dbReference type="InterPro" id="IPR036390">
    <property type="entry name" value="WH_DNA-bd_sf"/>
</dbReference>
<dbReference type="InterPro" id="IPR050707">
    <property type="entry name" value="HTH_MetabolicPath_Reg"/>
</dbReference>
<dbReference type="RefSeq" id="WP_204818953.1">
    <property type="nucleotide sequence ID" value="NZ_JANHOF010000016.1"/>
</dbReference>
<organism evidence="6 7">
    <name type="scientific">Paenibacillus mendelii</name>
    <dbReference type="NCBI Taxonomy" id="206163"/>
    <lineage>
        <taxon>Bacteria</taxon>
        <taxon>Bacillati</taxon>
        <taxon>Bacillota</taxon>
        <taxon>Bacilli</taxon>
        <taxon>Bacillales</taxon>
        <taxon>Paenibacillaceae</taxon>
        <taxon>Paenibacillus</taxon>
    </lineage>
</organism>
<comment type="caution">
    <text evidence="6">The sequence shown here is derived from an EMBL/GenBank/DDBJ whole genome shotgun (WGS) entry which is preliminary data.</text>
</comment>
<evidence type="ECO:0000259" key="4">
    <source>
        <dbReference type="PROSITE" id="PS51077"/>
    </source>
</evidence>
<dbReference type="Pfam" id="PF01614">
    <property type="entry name" value="IclR_C"/>
    <property type="match status" value="1"/>
</dbReference>
<name>A0ABV6JC78_9BACL</name>
<reference evidence="6 7" key="1">
    <citation type="submission" date="2024-09" db="EMBL/GenBank/DDBJ databases">
        <authorList>
            <person name="Sun Q."/>
            <person name="Mori K."/>
        </authorList>
    </citation>
    <scope>NUCLEOTIDE SEQUENCE [LARGE SCALE GENOMIC DNA]</scope>
    <source>
        <strain evidence="6 7">CCM 4839</strain>
    </source>
</reference>
<protein>
    <submittedName>
        <fullName evidence="6">IclR family transcriptional regulator</fullName>
    </submittedName>
</protein>
<dbReference type="InterPro" id="IPR029016">
    <property type="entry name" value="GAF-like_dom_sf"/>
</dbReference>
<dbReference type="InterPro" id="IPR014757">
    <property type="entry name" value="Tscrpt_reg_IclR_C"/>
</dbReference>
<dbReference type="PANTHER" id="PTHR30136:SF24">
    <property type="entry name" value="HTH-TYPE TRANSCRIPTIONAL REPRESSOR ALLR"/>
    <property type="match status" value="1"/>
</dbReference>
<dbReference type="PANTHER" id="PTHR30136">
    <property type="entry name" value="HELIX-TURN-HELIX TRANSCRIPTIONAL REGULATOR, ICLR FAMILY"/>
    <property type="match status" value="1"/>
</dbReference>
<sequence>MTTPKQTSVVKSADRVLDILELLAVEQHAINLVEIARKLEMPTSSTYKILQNMLARGYLETDVSEKMFKLGYKVLEIATKYSQNTDLISQFQSFAQRIIQDINEAAFLSIREKDMVLYVSEKQSSHPVRFVSHMGMKLPIHSTAMGKAMLSKLTDKEINKLFPSKTLGKLTDGTIQDRSQLLKQMEEIRQEGLAYSYGEAVQGVQCVAAPICNANGEAVAAMSISIPASRFSPEIWEKAKEWVAQGAKELSLSLFYQPLEQHHP</sequence>